<feature type="binding site" description="axial binding residue" evidence="12">
    <location>
        <position position="42"/>
    </location>
    <ligand>
        <name>heme c</name>
        <dbReference type="ChEBI" id="CHEBI:61717"/>
    </ligand>
    <ligandPart>
        <name>Fe</name>
        <dbReference type="ChEBI" id="CHEBI:18248"/>
    </ligandPart>
</feature>
<dbReference type="FunFam" id="1.10.760.10:FF:000038">
    <property type="entry name" value="Cytochrome c6"/>
    <property type="match status" value="1"/>
</dbReference>
<comment type="function">
    <text evidence="1 12">Functions as an electron carrier between membrane-bound cytochrome b6-f and photosystem I in oxygenic photosynthesis.</text>
</comment>
<name>B8HUH7_CYAP4</name>
<dbReference type="Gene3D" id="1.10.760.10">
    <property type="entry name" value="Cytochrome c-like domain"/>
    <property type="match status" value="1"/>
</dbReference>
<keyword evidence="7 12" id="KW-0349">Heme</keyword>
<comment type="similarity">
    <text evidence="3 12">Belongs to the cytochrome c family. PetJ subfamily.</text>
</comment>
<feature type="binding site" description="covalent" evidence="12">
    <location>
        <position position="38"/>
    </location>
    <ligand>
        <name>heme c</name>
        <dbReference type="ChEBI" id="CHEBI:61717"/>
    </ligand>
</feature>
<feature type="chain" id="PRO_5009008115" description="Cytochrome c6" evidence="12">
    <location>
        <begin position="26"/>
        <end position="111"/>
    </location>
</feature>
<keyword evidence="9 12" id="KW-0249">Electron transport</keyword>
<dbReference type="PANTHER" id="PTHR34688">
    <property type="entry name" value="CYTOCHROME C6, CHLOROPLASTIC"/>
    <property type="match status" value="1"/>
</dbReference>
<dbReference type="HAMAP" id="MF_00594">
    <property type="entry name" value="Cytc_PetJ"/>
    <property type="match status" value="1"/>
</dbReference>
<dbReference type="PRINTS" id="PR00605">
    <property type="entry name" value="CYTCHROMECIC"/>
</dbReference>
<dbReference type="PROSITE" id="PS51007">
    <property type="entry name" value="CYTC"/>
    <property type="match status" value="1"/>
</dbReference>
<evidence type="ECO:0000256" key="11">
    <source>
        <dbReference type="ARBA" id="ARBA00023078"/>
    </source>
</evidence>
<dbReference type="InterPro" id="IPR023655">
    <property type="entry name" value="Cyt_C6"/>
</dbReference>
<proteinExistence type="inferred from homology"/>
<reference evidence="14" key="1">
    <citation type="submission" date="2009-01" db="EMBL/GenBank/DDBJ databases">
        <title>Complete sequence of chromosome Cyanothece sp. PCC 7425.</title>
        <authorList>
            <consortium name="US DOE Joint Genome Institute"/>
            <person name="Lucas S."/>
            <person name="Copeland A."/>
            <person name="Lapidus A."/>
            <person name="Glavina del Rio T."/>
            <person name="Dalin E."/>
            <person name="Tice H."/>
            <person name="Bruce D."/>
            <person name="Goodwin L."/>
            <person name="Pitluck S."/>
            <person name="Sims D."/>
            <person name="Meineke L."/>
            <person name="Brettin T."/>
            <person name="Detter J.C."/>
            <person name="Han C."/>
            <person name="Larimer F."/>
            <person name="Land M."/>
            <person name="Hauser L."/>
            <person name="Kyrpides N."/>
            <person name="Ovchinnikova G."/>
            <person name="Liberton M."/>
            <person name="Stoeckel J."/>
            <person name="Banerjee A."/>
            <person name="Singh A."/>
            <person name="Page L."/>
            <person name="Sato H."/>
            <person name="Zhao L."/>
            <person name="Sherman L."/>
            <person name="Pakrasi H."/>
            <person name="Richardson P."/>
        </authorList>
    </citation>
    <scope>NUCLEOTIDE SEQUENCE</scope>
    <source>
        <strain evidence="14">PCC 7425</strain>
    </source>
</reference>
<comment type="PTM">
    <text evidence="12">Binds 1 heme c group per subunit.</text>
</comment>
<dbReference type="InterPro" id="IPR009056">
    <property type="entry name" value="Cyt_c-like_dom"/>
</dbReference>
<dbReference type="Pfam" id="PF13442">
    <property type="entry name" value="Cytochrome_CBB3"/>
    <property type="match status" value="1"/>
</dbReference>
<dbReference type="GO" id="GO:0015979">
    <property type="term" value="P:photosynthesis"/>
    <property type="evidence" value="ECO:0007669"/>
    <property type="project" value="UniProtKB-UniRule"/>
</dbReference>
<dbReference type="eggNOG" id="COG2010">
    <property type="taxonomic scope" value="Bacteria"/>
</dbReference>
<dbReference type="STRING" id="395961.Cyan7425_3862"/>
<evidence type="ECO:0000256" key="3">
    <source>
        <dbReference type="ARBA" id="ARBA00009650"/>
    </source>
</evidence>
<evidence type="ECO:0000256" key="2">
    <source>
        <dbReference type="ARBA" id="ARBA00004518"/>
    </source>
</evidence>
<evidence type="ECO:0000256" key="5">
    <source>
        <dbReference type="ARBA" id="ARBA00022448"/>
    </source>
</evidence>
<dbReference type="AlphaFoldDB" id="B8HUH7"/>
<dbReference type="PANTHER" id="PTHR34688:SF2">
    <property type="entry name" value="CYTOCHROME C6, CHLOROPLASTIC"/>
    <property type="match status" value="1"/>
</dbReference>
<feature type="domain" description="Cytochrome c" evidence="13">
    <location>
        <begin position="25"/>
        <end position="105"/>
    </location>
</feature>
<gene>
    <name evidence="12" type="primary">petJ</name>
    <name evidence="14" type="ordered locus">Cyan7425_3862</name>
</gene>
<evidence type="ECO:0000256" key="6">
    <source>
        <dbReference type="ARBA" id="ARBA00022531"/>
    </source>
</evidence>
<dbReference type="GO" id="GO:0031979">
    <property type="term" value="C:plasma membrane-derived thylakoid lumen"/>
    <property type="evidence" value="ECO:0007669"/>
    <property type="project" value="UniProtKB-SubCell"/>
</dbReference>
<sequence precursor="true">MRKLLSLLLVMMTAFTLLSARPALADAAAGAKVFSANCAACHMGGNNVIMANKTLKKEALEQFGMNSADAIIYQVQHGKNAMPAFGGRLSDEQIQDVAAYVLEQSEKGWKG</sequence>
<evidence type="ECO:0000259" key="13">
    <source>
        <dbReference type="PROSITE" id="PS51007"/>
    </source>
</evidence>
<evidence type="ECO:0000256" key="10">
    <source>
        <dbReference type="ARBA" id="ARBA00023004"/>
    </source>
</evidence>
<keyword evidence="5 12" id="KW-0813">Transport</keyword>
<dbReference type="InterPro" id="IPR008168">
    <property type="entry name" value="Cyt_C_IC"/>
</dbReference>
<dbReference type="KEGG" id="cyn:Cyan7425_3862"/>
<feature type="signal peptide" evidence="12">
    <location>
        <begin position="1"/>
        <end position="25"/>
    </location>
</feature>
<dbReference type="HOGENOM" id="CLU_101159_1_0_3"/>
<protein>
    <recommendedName>
        <fullName evidence="4 12">Cytochrome c6</fullName>
    </recommendedName>
    <alternativeName>
        <fullName evidence="12">Cytochrome c-553</fullName>
    </alternativeName>
    <alternativeName>
        <fullName evidence="12">Cytochrome c553</fullName>
    </alternativeName>
    <alternativeName>
        <fullName evidence="12">Soluble cytochrome f</fullName>
    </alternativeName>
</protein>
<dbReference type="GO" id="GO:0020037">
    <property type="term" value="F:heme binding"/>
    <property type="evidence" value="ECO:0007669"/>
    <property type="project" value="InterPro"/>
</dbReference>
<comment type="subcellular location">
    <subcellularLocation>
        <location evidence="2 12">Cellular thylakoid lumen</location>
    </subcellularLocation>
</comment>
<evidence type="ECO:0000256" key="4">
    <source>
        <dbReference type="ARBA" id="ARBA00016152"/>
    </source>
</evidence>
<dbReference type="EMBL" id="CP001344">
    <property type="protein sequence ID" value="ACL46179.1"/>
    <property type="molecule type" value="Genomic_DNA"/>
</dbReference>
<evidence type="ECO:0000256" key="12">
    <source>
        <dbReference type="HAMAP-Rule" id="MF_00594"/>
    </source>
</evidence>
<dbReference type="GO" id="GO:0005506">
    <property type="term" value="F:iron ion binding"/>
    <property type="evidence" value="ECO:0007669"/>
    <property type="project" value="InterPro"/>
</dbReference>
<accession>B8HUH7</accession>
<keyword evidence="12" id="KW-0732">Signal</keyword>
<keyword evidence="8 12" id="KW-0479">Metal-binding</keyword>
<feature type="binding site" description="axial binding residue" evidence="12">
    <location>
        <position position="82"/>
    </location>
    <ligand>
        <name>heme c</name>
        <dbReference type="ChEBI" id="CHEBI:61717"/>
    </ligand>
    <ligandPart>
        <name>Fe</name>
        <dbReference type="ChEBI" id="CHEBI:18248"/>
    </ligandPart>
</feature>
<evidence type="ECO:0000256" key="8">
    <source>
        <dbReference type="ARBA" id="ARBA00022723"/>
    </source>
</evidence>
<feature type="binding site" description="covalent" evidence="12">
    <location>
        <position position="41"/>
    </location>
    <ligand>
        <name>heme c</name>
        <dbReference type="ChEBI" id="CHEBI:61717"/>
    </ligand>
</feature>
<comment type="subunit">
    <text evidence="12">Monomer.</text>
</comment>
<dbReference type="SUPFAM" id="SSF46626">
    <property type="entry name" value="Cytochrome c"/>
    <property type="match status" value="1"/>
</dbReference>
<keyword evidence="6 12" id="KW-0602">Photosynthesis</keyword>
<evidence type="ECO:0000256" key="7">
    <source>
        <dbReference type="ARBA" id="ARBA00022617"/>
    </source>
</evidence>
<evidence type="ECO:0000256" key="9">
    <source>
        <dbReference type="ARBA" id="ARBA00022982"/>
    </source>
</evidence>
<keyword evidence="10 12" id="KW-0408">Iron</keyword>
<dbReference type="GO" id="GO:0009055">
    <property type="term" value="F:electron transfer activity"/>
    <property type="evidence" value="ECO:0007669"/>
    <property type="project" value="UniProtKB-UniRule"/>
</dbReference>
<keyword evidence="11 12" id="KW-0793">Thylakoid</keyword>
<evidence type="ECO:0000313" key="14">
    <source>
        <dbReference type="EMBL" id="ACL46179.1"/>
    </source>
</evidence>
<dbReference type="InterPro" id="IPR036909">
    <property type="entry name" value="Cyt_c-like_dom_sf"/>
</dbReference>
<dbReference type="NCBIfam" id="NF045930">
    <property type="entry name" value="Cytc6PetJCyano"/>
    <property type="match status" value="1"/>
</dbReference>
<evidence type="ECO:0000256" key="1">
    <source>
        <dbReference type="ARBA" id="ARBA00002347"/>
    </source>
</evidence>
<organism evidence="14">
    <name type="scientific">Cyanothece sp. (strain PCC 7425 / ATCC 29141)</name>
    <dbReference type="NCBI Taxonomy" id="395961"/>
    <lineage>
        <taxon>Bacteria</taxon>
        <taxon>Bacillati</taxon>
        <taxon>Cyanobacteriota</taxon>
        <taxon>Cyanophyceae</taxon>
        <taxon>Gomontiellales</taxon>
        <taxon>Cyanothecaceae</taxon>
        <taxon>Cyanothece</taxon>
    </lineage>
</organism>